<dbReference type="RefSeq" id="WP_025797358.1">
    <property type="nucleotide sequence ID" value="NZ_CP009706.1"/>
</dbReference>
<dbReference type="GO" id="GO:0008897">
    <property type="term" value="F:holo-[acyl-carrier-protein] synthase activity"/>
    <property type="evidence" value="ECO:0007669"/>
    <property type="project" value="InterPro"/>
</dbReference>
<dbReference type="PANTHER" id="PTHR12215:SF22">
    <property type="entry name" value="CYTOPLASMIC PROTEIN"/>
    <property type="match status" value="1"/>
</dbReference>
<protein>
    <recommendedName>
        <fullName evidence="3">4'-phosphopantetheinyl transferase domain-containing protein</fullName>
    </recommendedName>
</protein>
<evidence type="ECO:0000256" key="1">
    <source>
        <dbReference type="ARBA" id="ARBA00010990"/>
    </source>
</evidence>
<dbReference type="OrthoDB" id="7061431at2"/>
<dbReference type="GO" id="GO:0000287">
    <property type="term" value="F:magnesium ion binding"/>
    <property type="evidence" value="ECO:0007669"/>
    <property type="project" value="InterPro"/>
</dbReference>
<keyword evidence="2" id="KW-0808">Transferase</keyword>
<dbReference type="eggNOG" id="COG2091">
    <property type="taxonomic scope" value="Bacteria"/>
</dbReference>
<feature type="domain" description="4'-phosphopantetheinyl transferase" evidence="3">
    <location>
        <begin position="99"/>
        <end position="163"/>
    </location>
</feature>
<dbReference type="GO" id="GO:0019878">
    <property type="term" value="P:lysine biosynthetic process via aminoadipic acid"/>
    <property type="evidence" value="ECO:0007669"/>
    <property type="project" value="TreeGrafter"/>
</dbReference>
<keyword evidence="5" id="KW-1185">Reference proteome</keyword>
<organism evidence="4 5">
    <name type="scientific">Hafnia alvei FB1</name>
    <dbReference type="NCBI Taxonomy" id="1453496"/>
    <lineage>
        <taxon>Bacteria</taxon>
        <taxon>Pseudomonadati</taxon>
        <taxon>Pseudomonadota</taxon>
        <taxon>Gammaproteobacteria</taxon>
        <taxon>Enterobacterales</taxon>
        <taxon>Hafniaceae</taxon>
        <taxon>Hafnia</taxon>
    </lineage>
</organism>
<evidence type="ECO:0000259" key="3">
    <source>
        <dbReference type="Pfam" id="PF01648"/>
    </source>
</evidence>
<dbReference type="KEGG" id="hav:AT03_00690"/>
<dbReference type="EMBL" id="CP009706">
    <property type="protein sequence ID" value="AIU71058.1"/>
    <property type="molecule type" value="Genomic_DNA"/>
</dbReference>
<evidence type="ECO:0000313" key="4">
    <source>
        <dbReference type="EMBL" id="AIU71058.1"/>
    </source>
</evidence>
<dbReference type="Pfam" id="PF01648">
    <property type="entry name" value="ACPS"/>
    <property type="match status" value="1"/>
</dbReference>
<dbReference type="InterPro" id="IPR037143">
    <property type="entry name" value="4-PPantetheinyl_Trfase_dom_sf"/>
</dbReference>
<evidence type="ECO:0000313" key="5">
    <source>
        <dbReference type="Proteomes" id="UP000029986"/>
    </source>
</evidence>
<dbReference type="Gene3D" id="3.90.470.20">
    <property type="entry name" value="4'-phosphopantetheinyl transferase domain"/>
    <property type="match status" value="1"/>
</dbReference>
<comment type="similarity">
    <text evidence="1">Belongs to the P-Pant transferase superfamily. Gsp/Sfp/HetI/AcpT family.</text>
</comment>
<proteinExistence type="inferred from homology"/>
<dbReference type="AlphaFoldDB" id="A0A097QX71"/>
<reference evidence="4 5" key="1">
    <citation type="journal article" date="2014" name="Gut Pathog.">
        <title>Gene clusters of Hafnia alvei strain FB1 important in survival and pathogenesis: a draft genome perspective.</title>
        <authorList>
            <person name="Tan J.Y."/>
            <person name="Yin W.F."/>
            <person name="Chan K.G."/>
        </authorList>
    </citation>
    <scope>NUCLEOTIDE SEQUENCE [LARGE SCALE GENOMIC DNA]</scope>
    <source>
        <strain evidence="4 5">FB1</strain>
    </source>
</reference>
<dbReference type="GeneID" id="56894059"/>
<dbReference type="SUPFAM" id="SSF56214">
    <property type="entry name" value="4'-phosphopantetheinyl transferase"/>
    <property type="match status" value="1"/>
</dbReference>
<evidence type="ECO:0000256" key="2">
    <source>
        <dbReference type="ARBA" id="ARBA00022679"/>
    </source>
</evidence>
<dbReference type="InterPro" id="IPR050559">
    <property type="entry name" value="P-Pant_transferase_sf"/>
</dbReference>
<sequence>MDNHFAWWYLSNQALNVHRLTDDLITTSLHYSPKRRERFLHGRALLAELMFQLYGYEKLPRLAVAPSGRPCFVDPTLPDFSLGYAGSVIALMLGTNGKVGMDVEIIRARQGGFIHLQQQYITSGEKIWIDGQADRLEATTQLWAIRESVLKISGLGTSGLQTLRLLPGAGKLRSTVTPQVETISAIQGEIAWACSKSPTLGQLNYWLMDQEENQLVNITAEKQAELKESASYLRFTSNTPIQTA</sequence>
<dbReference type="PATRIC" id="fig|1453496.5.peg.138"/>
<accession>A0A097QX71</accession>
<dbReference type="GO" id="GO:0005829">
    <property type="term" value="C:cytosol"/>
    <property type="evidence" value="ECO:0007669"/>
    <property type="project" value="TreeGrafter"/>
</dbReference>
<gene>
    <name evidence="4" type="ORF">AT03_00690</name>
</gene>
<dbReference type="HOGENOM" id="CLU_096413_0_0_6"/>
<dbReference type="PANTHER" id="PTHR12215">
    <property type="entry name" value="PHOSPHOPANTETHEINE TRANSFERASE"/>
    <property type="match status" value="1"/>
</dbReference>
<dbReference type="Proteomes" id="UP000029986">
    <property type="component" value="Chromosome"/>
</dbReference>
<dbReference type="InterPro" id="IPR008278">
    <property type="entry name" value="4-PPantetheinyl_Trfase_dom"/>
</dbReference>
<name>A0A097QX71_HAFAL</name>